<dbReference type="GO" id="GO:0003700">
    <property type="term" value="F:DNA-binding transcription factor activity"/>
    <property type="evidence" value="ECO:0007669"/>
    <property type="project" value="TreeGrafter"/>
</dbReference>
<comment type="caution">
    <text evidence="5">The sequence shown here is derived from an EMBL/GenBank/DDBJ whole genome shotgun (WGS) entry which is preliminary data.</text>
</comment>
<evidence type="ECO:0000313" key="5">
    <source>
        <dbReference type="EMBL" id="GGM37718.1"/>
    </source>
</evidence>
<feature type="domain" description="HTH tetR-type" evidence="4">
    <location>
        <begin position="23"/>
        <end position="83"/>
    </location>
</feature>
<dbReference type="InterPro" id="IPR009057">
    <property type="entry name" value="Homeodomain-like_sf"/>
</dbReference>
<dbReference type="RefSeq" id="WP_171104129.1">
    <property type="nucleotide sequence ID" value="NZ_BMPT01000018.1"/>
</dbReference>
<dbReference type="Gene3D" id="1.10.357.10">
    <property type="entry name" value="Tetracycline Repressor, domain 2"/>
    <property type="match status" value="1"/>
</dbReference>
<dbReference type="Pfam" id="PF00440">
    <property type="entry name" value="TetR_N"/>
    <property type="match status" value="1"/>
</dbReference>
<accession>A0A8H9L595</accession>
<dbReference type="Proteomes" id="UP000655589">
    <property type="component" value="Unassembled WGS sequence"/>
</dbReference>
<reference evidence="5" key="1">
    <citation type="journal article" date="2014" name="Int. J. Syst. Evol. Microbiol.">
        <title>Complete genome sequence of Corynebacterium casei LMG S-19264T (=DSM 44701T), isolated from a smear-ripened cheese.</title>
        <authorList>
            <consortium name="US DOE Joint Genome Institute (JGI-PGF)"/>
            <person name="Walter F."/>
            <person name="Albersmeier A."/>
            <person name="Kalinowski J."/>
            <person name="Ruckert C."/>
        </authorList>
    </citation>
    <scope>NUCLEOTIDE SEQUENCE</scope>
    <source>
        <strain evidence="5">JCM 3051</strain>
    </source>
</reference>
<feature type="DNA-binding region" description="H-T-H motif" evidence="2">
    <location>
        <begin position="46"/>
        <end position="65"/>
    </location>
</feature>
<dbReference type="AlphaFoldDB" id="A0A8H9L595"/>
<evidence type="ECO:0000259" key="4">
    <source>
        <dbReference type="PROSITE" id="PS50977"/>
    </source>
</evidence>
<dbReference type="PROSITE" id="PS50977">
    <property type="entry name" value="HTH_TETR_2"/>
    <property type="match status" value="1"/>
</dbReference>
<proteinExistence type="predicted"/>
<evidence type="ECO:0000313" key="6">
    <source>
        <dbReference type="Proteomes" id="UP000655589"/>
    </source>
</evidence>
<dbReference type="PANTHER" id="PTHR30055">
    <property type="entry name" value="HTH-TYPE TRANSCRIPTIONAL REGULATOR RUTR"/>
    <property type="match status" value="1"/>
</dbReference>
<feature type="region of interest" description="Disordered" evidence="3">
    <location>
        <begin position="1"/>
        <end position="23"/>
    </location>
</feature>
<gene>
    <name evidence="5" type="ORF">GCM10010102_36710</name>
</gene>
<reference evidence="5" key="2">
    <citation type="submission" date="2020-09" db="EMBL/GenBank/DDBJ databases">
        <authorList>
            <person name="Sun Q."/>
            <person name="Ohkuma M."/>
        </authorList>
    </citation>
    <scope>NUCLEOTIDE SEQUENCE</scope>
    <source>
        <strain evidence="5">JCM 3051</strain>
    </source>
</reference>
<evidence type="ECO:0000256" key="3">
    <source>
        <dbReference type="SAM" id="MobiDB-lite"/>
    </source>
</evidence>
<keyword evidence="6" id="KW-1185">Reference proteome</keyword>
<dbReference type="PRINTS" id="PR00455">
    <property type="entry name" value="HTHTETR"/>
</dbReference>
<name>A0A8H9L595_9MICO</name>
<sequence length="203" mass="21939">MSPLTPPELTVLGSPPKERSDAARNRTRLLDVAARLVAEHGAQNVTMEQVAAGAGVGKGTVFRRFGDRTGLMRALLDHAEKTFQQEFLAGPAPLGPGAGPLERLRAFGGAMIDHRLRYRDMYLAAEQPAERRYADDPPRAVHARHVGTLLGAAGATGDLELLTQSLLAYLDTPFLHYLSTVHGMTPERLGDGWVRLVDGVVRG</sequence>
<dbReference type="EMBL" id="BMPT01000018">
    <property type="protein sequence ID" value="GGM37718.1"/>
    <property type="molecule type" value="Genomic_DNA"/>
</dbReference>
<organism evidence="5 6">
    <name type="scientific">Promicromonospora citrea</name>
    <dbReference type="NCBI Taxonomy" id="43677"/>
    <lineage>
        <taxon>Bacteria</taxon>
        <taxon>Bacillati</taxon>
        <taxon>Actinomycetota</taxon>
        <taxon>Actinomycetes</taxon>
        <taxon>Micrococcales</taxon>
        <taxon>Promicromonosporaceae</taxon>
        <taxon>Promicromonospora</taxon>
    </lineage>
</organism>
<dbReference type="PANTHER" id="PTHR30055:SF209">
    <property type="entry name" value="POSSIBLE TRANSCRIPTIONAL REGULATORY PROTEIN (PROBABLY TETR-FAMILY)"/>
    <property type="match status" value="1"/>
</dbReference>
<evidence type="ECO:0000256" key="1">
    <source>
        <dbReference type="ARBA" id="ARBA00023125"/>
    </source>
</evidence>
<evidence type="ECO:0000256" key="2">
    <source>
        <dbReference type="PROSITE-ProRule" id="PRU00335"/>
    </source>
</evidence>
<dbReference type="InterPro" id="IPR050109">
    <property type="entry name" value="HTH-type_TetR-like_transc_reg"/>
</dbReference>
<protein>
    <submittedName>
        <fullName evidence="5">TetR family transcriptional regulator</fullName>
    </submittedName>
</protein>
<keyword evidence="1 2" id="KW-0238">DNA-binding</keyword>
<dbReference type="GO" id="GO:0000976">
    <property type="term" value="F:transcription cis-regulatory region binding"/>
    <property type="evidence" value="ECO:0007669"/>
    <property type="project" value="TreeGrafter"/>
</dbReference>
<dbReference type="SUPFAM" id="SSF46689">
    <property type="entry name" value="Homeodomain-like"/>
    <property type="match status" value="1"/>
</dbReference>
<dbReference type="InterPro" id="IPR001647">
    <property type="entry name" value="HTH_TetR"/>
</dbReference>